<feature type="non-terminal residue" evidence="2">
    <location>
        <position position="1"/>
    </location>
</feature>
<accession>A0A0F9KHD7</accession>
<dbReference type="EMBL" id="LAZR01009185">
    <property type="protein sequence ID" value="KKM74161.1"/>
    <property type="molecule type" value="Genomic_DNA"/>
</dbReference>
<dbReference type="AlphaFoldDB" id="A0A0F9KHD7"/>
<gene>
    <name evidence="2" type="ORF">LCGC14_1403210</name>
</gene>
<reference evidence="2" key="1">
    <citation type="journal article" date="2015" name="Nature">
        <title>Complex archaea that bridge the gap between prokaryotes and eukaryotes.</title>
        <authorList>
            <person name="Spang A."/>
            <person name="Saw J.H."/>
            <person name="Jorgensen S.L."/>
            <person name="Zaremba-Niedzwiedzka K."/>
            <person name="Martijn J."/>
            <person name="Lind A.E."/>
            <person name="van Eijk R."/>
            <person name="Schleper C."/>
            <person name="Guy L."/>
            <person name="Ettema T.J."/>
        </authorList>
    </citation>
    <scope>NUCLEOTIDE SEQUENCE</scope>
</reference>
<organism evidence="2">
    <name type="scientific">marine sediment metagenome</name>
    <dbReference type="NCBI Taxonomy" id="412755"/>
    <lineage>
        <taxon>unclassified sequences</taxon>
        <taxon>metagenomes</taxon>
        <taxon>ecological metagenomes</taxon>
    </lineage>
</organism>
<proteinExistence type="predicted"/>
<name>A0A0F9KHD7_9ZZZZ</name>
<evidence type="ECO:0000256" key="1">
    <source>
        <dbReference type="SAM" id="MobiDB-lite"/>
    </source>
</evidence>
<feature type="compositionally biased region" description="Low complexity" evidence="1">
    <location>
        <begin position="19"/>
        <end position="28"/>
    </location>
</feature>
<sequence>ILVIWRRRTAKASGDGETPQQDPIQPIPDIGDIIEEEVTRFRNE</sequence>
<evidence type="ECO:0000313" key="2">
    <source>
        <dbReference type="EMBL" id="KKM74161.1"/>
    </source>
</evidence>
<protein>
    <submittedName>
        <fullName evidence="2">Uncharacterized protein</fullName>
    </submittedName>
</protein>
<feature type="region of interest" description="Disordered" evidence="1">
    <location>
        <begin position="8"/>
        <end position="28"/>
    </location>
</feature>
<comment type="caution">
    <text evidence="2">The sequence shown here is derived from an EMBL/GenBank/DDBJ whole genome shotgun (WGS) entry which is preliminary data.</text>
</comment>